<dbReference type="InterPro" id="IPR041662">
    <property type="entry name" value="SusD-like_2"/>
</dbReference>
<gene>
    <name evidence="1" type="ORF">SAMN05444682_105174</name>
</gene>
<evidence type="ECO:0000313" key="1">
    <source>
        <dbReference type="EMBL" id="SFI70822.1"/>
    </source>
</evidence>
<dbReference type="InterPro" id="IPR011990">
    <property type="entry name" value="TPR-like_helical_dom_sf"/>
</dbReference>
<sequence>MILFNMKKRYLQLALIALLGGSCTQNFEEINTNPAMVKEENLNPDMLLTWSLKHSVFEYFGPNTPWSMREYAGYVAYEETGDIFLPCDCANPFNYYRRFIVNLNELIRIVSPDSRKSNQVAIARIWNAFLYQRMTDAYGDIPYSEAAKDPVNVINQPVYESQASIYGNLLNELKEAAQMLSTAPDQISFGNADLIYKGDPELWRRFANSLRLRMAMRIRYADATLAGQHIQEVVTAPLLEDNSHNALLTTLPPGGSTPVDNVNPVYTSGLSGANPIRFGFAISEVMIERDDPRLPIYAVASTDGVSGYKGRPIQLEGEEERNYYDRTNTAEIGPLLTGEVADIMVMNSAEVYFLRAEAALAGLSTENVQQMYQQGIQQSMAQVGLEDEAAAYTAKPLVALAGDEEEQLKKIILQKYIAIYPNATEAWAEWRRTGYPAMWTGSMKGATNGQIPRRMTYPIDEFGKNAENLRQAIDQLPGGDTFLSKVWWDKKPGLPYTHPKQGMFPPN</sequence>
<protein>
    <submittedName>
        <fullName evidence="1">Starch-binding associating with outer membrane</fullName>
    </submittedName>
</protein>
<dbReference type="Pfam" id="PF12771">
    <property type="entry name" value="SusD-like_2"/>
    <property type="match status" value="1"/>
</dbReference>
<dbReference type="SUPFAM" id="SSF48452">
    <property type="entry name" value="TPR-like"/>
    <property type="match status" value="1"/>
</dbReference>
<reference evidence="1 2" key="1">
    <citation type="submission" date="2016-10" db="EMBL/GenBank/DDBJ databases">
        <authorList>
            <person name="de Groot N.N."/>
        </authorList>
    </citation>
    <scope>NUCLEOTIDE SEQUENCE [LARGE SCALE GENOMIC DNA]</scope>
    <source>
        <strain evidence="1 2">RK1</strain>
    </source>
</reference>
<dbReference type="Proteomes" id="UP000198670">
    <property type="component" value="Unassembled WGS sequence"/>
</dbReference>
<name>A0A1I3KEB2_9SPHI</name>
<organism evidence="1 2">
    <name type="scientific">Parapedobacter indicus</name>
    <dbReference type="NCBI Taxonomy" id="1477437"/>
    <lineage>
        <taxon>Bacteria</taxon>
        <taxon>Pseudomonadati</taxon>
        <taxon>Bacteroidota</taxon>
        <taxon>Sphingobacteriia</taxon>
        <taxon>Sphingobacteriales</taxon>
        <taxon>Sphingobacteriaceae</taxon>
        <taxon>Parapedobacter</taxon>
    </lineage>
</organism>
<dbReference type="PROSITE" id="PS51257">
    <property type="entry name" value="PROKAR_LIPOPROTEIN"/>
    <property type="match status" value="1"/>
</dbReference>
<keyword evidence="2" id="KW-1185">Reference proteome</keyword>
<evidence type="ECO:0000313" key="2">
    <source>
        <dbReference type="Proteomes" id="UP000198670"/>
    </source>
</evidence>
<proteinExistence type="predicted"/>
<dbReference type="Gene3D" id="1.25.40.390">
    <property type="match status" value="1"/>
</dbReference>
<dbReference type="AlphaFoldDB" id="A0A1I3KEB2"/>
<dbReference type="STRING" id="1477437.SAMN05444682_105174"/>
<accession>A0A1I3KEB2</accession>
<dbReference type="EMBL" id="FOQO01000005">
    <property type="protein sequence ID" value="SFI70822.1"/>
    <property type="molecule type" value="Genomic_DNA"/>
</dbReference>